<organism evidence="3 4">
    <name type="scientific">Tolypocladium ophioglossoides (strain CBS 100239)</name>
    <name type="common">Snaketongue truffleclub</name>
    <name type="synonym">Elaphocordyceps ophioglossoides</name>
    <dbReference type="NCBI Taxonomy" id="1163406"/>
    <lineage>
        <taxon>Eukaryota</taxon>
        <taxon>Fungi</taxon>
        <taxon>Dikarya</taxon>
        <taxon>Ascomycota</taxon>
        <taxon>Pezizomycotina</taxon>
        <taxon>Sordariomycetes</taxon>
        <taxon>Hypocreomycetidae</taxon>
        <taxon>Hypocreales</taxon>
        <taxon>Ophiocordycipitaceae</taxon>
        <taxon>Tolypocladium</taxon>
    </lineage>
</organism>
<accession>A0A0L0N213</accession>
<reference evidence="3 4" key="1">
    <citation type="journal article" date="2015" name="BMC Genomics">
        <title>The genome of the truffle-parasite Tolypocladium ophioglossoides and the evolution of antifungal peptaibiotics.</title>
        <authorList>
            <person name="Quandt C.A."/>
            <person name="Bushley K.E."/>
            <person name="Spatafora J.W."/>
        </authorList>
    </citation>
    <scope>NUCLEOTIDE SEQUENCE [LARGE SCALE GENOMIC DNA]</scope>
    <source>
        <strain evidence="3 4">CBS 100239</strain>
    </source>
</reference>
<name>A0A0L0N213_TOLOC</name>
<proteinExistence type="predicted"/>
<dbReference type="STRING" id="1163406.A0A0L0N213"/>
<dbReference type="AlphaFoldDB" id="A0A0L0N213"/>
<dbReference type="PANTHER" id="PTHR47700:SF2">
    <property type="entry name" value="CHITINASE"/>
    <property type="match status" value="1"/>
</dbReference>
<keyword evidence="4" id="KW-1185">Reference proteome</keyword>
<evidence type="ECO:0000256" key="1">
    <source>
        <dbReference type="ARBA" id="ARBA00022669"/>
    </source>
</evidence>
<dbReference type="EMBL" id="LFRF01000031">
    <property type="protein sequence ID" value="KND87865.1"/>
    <property type="molecule type" value="Genomic_DNA"/>
</dbReference>
<gene>
    <name evidence="3" type="ORF">TOPH_07528</name>
</gene>
<evidence type="ECO:0000313" key="4">
    <source>
        <dbReference type="Proteomes" id="UP000036947"/>
    </source>
</evidence>
<dbReference type="InterPro" id="IPR053214">
    <property type="entry name" value="LysM12-like"/>
</dbReference>
<evidence type="ECO:0000256" key="2">
    <source>
        <dbReference type="ARBA" id="ARBA00023026"/>
    </source>
</evidence>
<keyword evidence="2" id="KW-0843">Virulence</keyword>
<dbReference type="PANTHER" id="PTHR47700">
    <property type="entry name" value="V CHITINASE, PUTATIVE (AFU_ORTHOLOGUE AFUA_6G13720)-RELATED"/>
    <property type="match status" value="1"/>
</dbReference>
<dbReference type="GO" id="GO:0008061">
    <property type="term" value="F:chitin binding"/>
    <property type="evidence" value="ECO:0007669"/>
    <property type="project" value="UniProtKB-KW"/>
</dbReference>
<keyword evidence="1" id="KW-0147">Chitin-binding</keyword>
<dbReference type="Proteomes" id="UP000036947">
    <property type="component" value="Unassembled WGS sequence"/>
</dbReference>
<comment type="caution">
    <text evidence="3">The sequence shown here is derived from an EMBL/GenBank/DDBJ whole genome shotgun (WGS) entry which is preliminary data.</text>
</comment>
<dbReference type="OrthoDB" id="73875at2759"/>
<protein>
    <submittedName>
        <fullName evidence="3">Uncharacterized protein</fullName>
    </submittedName>
</protein>
<sequence length="194" mass="20383">MLLDLVVQNDVDGGQHTKMASRACTADYGSGMKLAYEPDDEKAALCSTPNHAMVEASIHMSRPTAGNDDGFAVQDLLSAGRRIVNHFASQKPSCVNNALAFGYSQSSVVGVFAGAEVHQHGVTTDVLNNLLNYAEGNSVSKATVVQLCQADGRGADYGIGIIASSTKNLPFVQKPSRPGPTDDASLELMVVRTG</sequence>
<evidence type="ECO:0000313" key="3">
    <source>
        <dbReference type="EMBL" id="KND87865.1"/>
    </source>
</evidence>